<dbReference type="Proteomes" id="UP000308652">
    <property type="component" value="Unassembled WGS sequence"/>
</dbReference>
<evidence type="ECO:0000313" key="3">
    <source>
        <dbReference type="Proteomes" id="UP000308652"/>
    </source>
</evidence>
<sequence length="80" mass="8102">MAVTNKTPNSQIKLNSHTPSIPSSNPDQTNLPFSSSLIVPVCAIVAAGANAGCRPAIAVRTASSTPFTDTAAPRLTGLPS</sequence>
<proteinExistence type="predicted"/>
<organism evidence="2 3">
    <name type="scientific">Crucibulum laeve</name>
    <dbReference type="NCBI Taxonomy" id="68775"/>
    <lineage>
        <taxon>Eukaryota</taxon>
        <taxon>Fungi</taxon>
        <taxon>Dikarya</taxon>
        <taxon>Basidiomycota</taxon>
        <taxon>Agaricomycotina</taxon>
        <taxon>Agaricomycetes</taxon>
        <taxon>Agaricomycetidae</taxon>
        <taxon>Agaricales</taxon>
        <taxon>Agaricineae</taxon>
        <taxon>Nidulariaceae</taxon>
        <taxon>Crucibulum</taxon>
    </lineage>
</organism>
<evidence type="ECO:0000256" key="1">
    <source>
        <dbReference type="SAM" id="MobiDB-lite"/>
    </source>
</evidence>
<keyword evidence="3" id="KW-1185">Reference proteome</keyword>
<accession>A0A5C3M2T5</accession>
<name>A0A5C3M2T5_9AGAR</name>
<dbReference type="EMBL" id="ML213600">
    <property type="protein sequence ID" value="TFK39137.1"/>
    <property type="molecule type" value="Genomic_DNA"/>
</dbReference>
<evidence type="ECO:0000313" key="2">
    <source>
        <dbReference type="EMBL" id="TFK39137.1"/>
    </source>
</evidence>
<gene>
    <name evidence="2" type="ORF">BDQ12DRAFT_722528</name>
</gene>
<dbReference type="AlphaFoldDB" id="A0A5C3M2T5"/>
<feature type="region of interest" description="Disordered" evidence="1">
    <location>
        <begin position="1"/>
        <end position="29"/>
    </location>
</feature>
<protein>
    <submittedName>
        <fullName evidence="2">Uncharacterized protein</fullName>
    </submittedName>
</protein>
<reference evidence="2 3" key="1">
    <citation type="journal article" date="2019" name="Nat. Ecol. Evol.">
        <title>Megaphylogeny resolves global patterns of mushroom evolution.</title>
        <authorList>
            <person name="Varga T."/>
            <person name="Krizsan K."/>
            <person name="Foldi C."/>
            <person name="Dima B."/>
            <person name="Sanchez-Garcia M."/>
            <person name="Sanchez-Ramirez S."/>
            <person name="Szollosi G.J."/>
            <person name="Szarkandi J.G."/>
            <person name="Papp V."/>
            <person name="Albert L."/>
            <person name="Andreopoulos W."/>
            <person name="Angelini C."/>
            <person name="Antonin V."/>
            <person name="Barry K.W."/>
            <person name="Bougher N.L."/>
            <person name="Buchanan P."/>
            <person name="Buyck B."/>
            <person name="Bense V."/>
            <person name="Catcheside P."/>
            <person name="Chovatia M."/>
            <person name="Cooper J."/>
            <person name="Damon W."/>
            <person name="Desjardin D."/>
            <person name="Finy P."/>
            <person name="Geml J."/>
            <person name="Haridas S."/>
            <person name="Hughes K."/>
            <person name="Justo A."/>
            <person name="Karasinski D."/>
            <person name="Kautmanova I."/>
            <person name="Kiss B."/>
            <person name="Kocsube S."/>
            <person name="Kotiranta H."/>
            <person name="LaButti K.M."/>
            <person name="Lechner B.E."/>
            <person name="Liimatainen K."/>
            <person name="Lipzen A."/>
            <person name="Lukacs Z."/>
            <person name="Mihaltcheva S."/>
            <person name="Morgado L.N."/>
            <person name="Niskanen T."/>
            <person name="Noordeloos M.E."/>
            <person name="Ohm R.A."/>
            <person name="Ortiz-Santana B."/>
            <person name="Ovrebo C."/>
            <person name="Racz N."/>
            <person name="Riley R."/>
            <person name="Savchenko A."/>
            <person name="Shiryaev A."/>
            <person name="Soop K."/>
            <person name="Spirin V."/>
            <person name="Szebenyi C."/>
            <person name="Tomsovsky M."/>
            <person name="Tulloss R.E."/>
            <person name="Uehling J."/>
            <person name="Grigoriev I.V."/>
            <person name="Vagvolgyi C."/>
            <person name="Papp T."/>
            <person name="Martin F.M."/>
            <person name="Miettinen O."/>
            <person name="Hibbett D.S."/>
            <person name="Nagy L.G."/>
        </authorList>
    </citation>
    <scope>NUCLEOTIDE SEQUENCE [LARGE SCALE GENOMIC DNA]</scope>
    <source>
        <strain evidence="2 3">CBS 166.37</strain>
    </source>
</reference>